<evidence type="ECO:0000313" key="2">
    <source>
        <dbReference type="Proteomes" id="UP001174936"/>
    </source>
</evidence>
<evidence type="ECO:0000313" key="1">
    <source>
        <dbReference type="EMBL" id="KAK0655871.1"/>
    </source>
</evidence>
<reference evidence="1" key="1">
    <citation type="submission" date="2023-06" db="EMBL/GenBank/DDBJ databases">
        <title>Genome-scale phylogeny and comparative genomics of the fungal order Sordariales.</title>
        <authorList>
            <consortium name="Lawrence Berkeley National Laboratory"/>
            <person name="Hensen N."/>
            <person name="Bonometti L."/>
            <person name="Westerberg I."/>
            <person name="Brannstrom I.O."/>
            <person name="Guillou S."/>
            <person name="Cros-Aarteil S."/>
            <person name="Calhoun S."/>
            <person name="Haridas S."/>
            <person name="Kuo A."/>
            <person name="Mondo S."/>
            <person name="Pangilinan J."/>
            <person name="Riley R."/>
            <person name="Labutti K."/>
            <person name="Andreopoulos B."/>
            <person name="Lipzen A."/>
            <person name="Chen C."/>
            <person name="Yanf M."/>
            <person name="Daum C."/>
            <person name="Ng V."/>
            <person name="Clum A."/>
            <person name="Steindorff A."/>
            <person name="Ohm R."/>
            <person name="Martin F."/>
            <person name="Silar P."/>
            <person name="Natvig D."/>
            <person name="Lalanne C."/>
            <person name="Gautier V."/>
            <person name="Ament-Velasquez S.L."/>
            <person name="Kruys A."/>
            <person name="Hutchinson M.I."/>
            <person name="Powell A.J."/>
            <person name="Barry K."/>
            <person name="Miller A.N."/>
            <person name="Grigoriev I.V."/>
            <person name="Debuchy R."/>
            <person name="Gladieux P."/>
            <person name="Thoren M.H."/>
            <person name="Johannesson H."/>
        </authorList>
    </citation>
    <scope>NUCLEOTIDE SEQUENCE</scope>
    <source>
        <strain evidence="1">SMH2532-1</strain>
    </source>
</reference>
<keyword evidence="2" id="KW-1185">Reference proteome</keyword>
<name>A0AA39YQD0_9PEZI</name>
<comment type="caution">
    <text evidence="1">The sequence shown here is derived from an EMBL/GenBank/DDBJ whole genome shotgun (WGS) entry which is preliminary data.</text>
</comment>
<organism evidence="1 2">
    <name type="scientific">Cercophora newfieldiana</name>
    <dbReference type="NCBI Taxonomy" id="92897"/>
    <lineage>
        <taxon>Eukaryota</taxon>
        <taxon>Fungi</taxon>
        <taxon>Dikarya</taxon>
        <taxon>Ascomycota</taxon>
        <taxon>Pezizomycotina</taxon>
        <taxon>Sordariomycetes</taxon>
        <taxon>Sordariomycetidae</taxon>
        <taxon>Sordariales</taxon>
        <taxon>Lasiosphaeriaceae</taxon>
        <taxon>Cercophora</taxon>
    </lineage>
</organism>
<dbReference type="AlphaFoldDB" id="A0AA39YQD0"/>
<proteinExistence type="predicted"/>
<accession>A0AA39YQD0</accession>
<gene>
    <name evidence="1" type="ORF">B0T16DRAFT_397964</name>
</gene>
<dbReference type="EMBL" id="JAULSV010000001">
    <property type="protein sequence ID" value="KAK0655871.1"/>
    <property type="molecule type" value="Genomic_DNA"/>
</dbReference>
<dbReference type="Proteomes" id="UP001174936">
    <property type="component" value="Unassembled WGS sequence"/>
</dbReference>
<protein>
    <submittedName>
        <fullName evidence="1">Uncharacterized protein</fullName>
    </submittedName>
</protein>
<sequence length="152" mass="17464">MADAAALRVVHRDFPWLEWLTFRDNNTVTSDFNNCKQQVVRKDEFTAQLAAARTVLKVMRRLKRFAFVIRKLAAIKGGLFSGASDHREVREWYTEQVQDFGTDLPDLENICILTDWPVYYEGTGSARGERLTVVKKSAEDLDLAQWPVGLRD</sequence>